<feature type="signal peptide" evidence="2">
    <location>
        <begin position="1"/>
        <end position="19"/>
    </location>
</feature>
<evidence type="ECO:0000313" key="3">
    <source>
        <dbReference type="EMBL" id="KGQ20777.1"/>
    </source>
</evidence>
<accession>A0A0A2WPV1</accession>
<keyword evidence="4" id="KW-1185">Reference proteome</keyword>
<keyword evidence="2" id="KW-0732">Signal</keyword>
<dbReference type="EMBL" id="JRKJ01000002">
    <property type="protein sequence ID" value="KGQ20777.1"/>
    <property type="molecule type" value="Genomic_DNA"/>
</dbReference>
<gene>
    <name evidence="3" type="ORF">LF41_1317</name>
</gene>
<proteinExistence type="predicted"/>
<name>A0A0A2WPV1_9GAMM</name>
<feature type="chain" id="PRO_5001996446" description="DUF4412 domain-containing protein" evidence="2">
    <location>
        <begin position="20"/>
        <end position="311"/>
    </location>
</feature>
<feature type="compositionally biased region" description="Basic and acidic residues" evidence="1">
    <location>
        <begin position="273"/>
        <end position="303"/>
    </location>
</feature>
<comment type="caution">
    <text evidence="3">The sequence shown here is derived from an EMBL/GenBank/DDBJ whole genome shotgun (WGS) entry which is preliminary data.</text>
</comment>
<dbReference type="AlphaFoldDB" id="A0A0A2WPV1"/>
<evidence type="ECO:0008006" key="5">
    <source>
        <dbReference type="Google" id="ProtNLM"/>
    </source>
</evidence>
<dbReference type="PATRIC" id="fig|1300345.3.peg.607"/>
<dbReference type="Proteomes" id="UP000030518">
    <property type="component" value="Unassembled WGS sequence"/>
</dbReference>
<protein>
    <recommendedName>
        <fullName evidence="5">DUF4412 domain-containing protein</fullName>
    </recommendedName>
</protein>
<sequence>MQRSILLLALCGAMSPAFAADDAVTWKLPWRAGLEVTHAVTDYSVEESPGERFAYRMTSKSTDRIVDASPNGFVLQSSSADEMLEVEGDAEREKQMRSVMAAFAGMEARVELDASGRVGDIHVDPARLARILATGGPIIREMMESEFESLPDETREIIAPHKDAIIEGIVQKAFGAESIVQTTRDAFFVTQLMGLTYLPGVPHELQGTMDDTECGVVPATVSAWLDPTRTDARLATVKFRREAQPADAQDEDTQEGCGRADFSLLEEGDITFDRETGIIETMNERELRRSGESNRTSESEGHRIPARPEGA</sequence>
<feature type="region of interest" description="Disordered" evidence="1">
    <location>
        <begin position="273"/>
        <end position="311"/>
    </location>
</feature>
<evidence type="ECO:0000256" key="1">
    <source>
        <dbReference type="SAM" id="MobiDB-lite"/>
    </source>
</evidence>
<dbReference type="STRING" id="1300345.LF41_1317"/>
<dbReference type="RefSeq" id="WP_152599870.1">
    <property type="nucleotide sequence ID" value="NZ_JRKJ01000002.1"/>
</dbReference>
<evidence type="ECO:0000313" key="4">
    <source>
        <dbReference type="Proteomes" id="UP000030518"/>
    </source>
</evidence>
<reference evidence="3 4" key="1">
    <citation type="submission" date="2014-09" db="EMBL/GenBank/DDBJ databases">
        <title>Genome sequences of Lysobacter dokdonensis DS-58.</title>
        <authorList>
            <person name="Kim J.F."/>
            <person name="Kwak M.-J."/>
        </authorList>
    </citation>
    <scope>NUCLEOTIDE SEQUENCE [LARGE SCALE GENOMIC DNA]</scope>
    <source>
        <strain evidence="3 4">DS-58</strain>
    </source>
</reference>
<organism evidence="3 4">
    <name type="scientific">Lysobacter dokdonensis DS-58</name>
    <dbReference type="NCBI Taxonomy" id="1300345"/>
    <lineage>
        <taxon>Bacteria</taxon>
        <taxon>Pseudomonadati</taxon>
        <taxon>Pseudomonadota</taxon>
        <taxon>Gammaproteobacteria</taxon>
        <taxon>Lysobacterales</taxon>
        <taxon>Lysobacteraceae</taxon>
        <taxon>Noviluteimonas</taxon>
    </lineage>
</organism>
<evidence type="ECO:0000256" key="2">
    <source>
        <dbReference type="SAM" id="SignalP"/>
    </source>
</evidence>